<dbReference type="AlphaFoldDB" id="A0A5B7F120"/>
<accession>A0A5B7F120</accession>
<feature type="region of interest" description="Disordered" evidence="1">
    <location>
        <begin position="1"/>
        <end position="33"/>
    </location>
</feature>
<organism evidence="2 3">
    <name type="scientific">Portunus trituberculatus</name>
    <name type="common">Swimming crab</name>
    <name type="synonym">Neptunus trituberculatus</name>
    <dbReference type="NCBI Taxonomy" id="210409"/>
    <lineage>
        <taxon>Eukaryota</taxon>
        <taxon>Metazoa</taxon>
        <taxon>Ecdysozoa</taxon>
        <taxon>Arthropoda</taxon>
        <taxon>Crustacea</taxon>
        <taxon>Multicrustacea</taxon>
        <taxon>Malacostraca</taxon>
        <taxon>Eumalacostraca</taxon>
        <taxon>Eucarida</taxon>
        <taxon>Decapoda</taxon>
        <taxon>Pleocyemata</taxon>
        <taxon>Brachyura</taxon>
        <taxon>Eubrachyura</taxon>
        <taxon>Portunoidea</taxon>
        <taxon>Portunidae</taxon>
        <taxon>Portuninae</taxon>
        <taxon>Portunus</taxon>
    </lineage>
</organism>
<comment type="caution">
    <text evidence="2">The sequence shown here is derived from an EMBL/GenBank/DDBJ whole genome shotgun (WGS) entry which is preliminary data.</text>
</comment>
<name>A0A5B7F120_PORTR</name>
<feature type="region of interest" description="Disordered" evidence="1">
    <location>
        <begin position="48"/>
        <end position="68"/>
    </location>
</feature>
<evidence type="ECO:0000313" key="2">
    <source>
        <dbReference type="EMBL" id="MPC39157.1"/>
    </source>
</evidence>
<dbReference type="EMBL" id="VSRR010004279">
    <property type="protein sequence ID" value="MPC39157.1"/>
    <property type="molecule type" value="Genomic_DNA"/>
</dbReference>
<evidence type="ECO:0000313" key="3">
    <source>
        <dbReference type="Proteomes" id="UP000324222"/>
    </source>
</evidence>
<proteinExistence type="predicted"/>
<gene>
    <name evidence="2" type="ORF">E2C01_032680</name>
</gene>
<keyword evidence="3" id="KW-1185">Reference proteome</keyword>
<evidence type="ECO:0000256" key="1">
    <source>
        <dbReference type="SAM" id="MobiDB-lite"/>
    </source>
</evidence>
<reference evidence="2 3" key="1">
    <citation type="submission" date="2019-05" db="EMBL/GenBank/DDBJ databases">
        <title>Another draft genome of Portunus trituberculatus and its Hox gene families provides insights of decapod evolution.</title>
        <authorList>
            <person name="Jeong J.-H."/>
            <person name="Song I."/>
            <person name="Kim S."/>
            <person name="Choi T."/>
            <person name="Kim D."/>
            <person name="Ryu S."/>
            <person name="Kim W."/>
        </authorList>
    </citation>
    <scope>NUCLEOTIDE SEQUENCE [LARGE SCALE GENOMIC DNA]</scope>
    <source>
        <tissue evidence="2">Muscle</tissue>
    </source>
</reference>
<dbReference type="Proteomes" id="UP000324222">
    <property type="component" value="Unassembled WGS sequence"/>
</dbReference>
<sequence>MHQQTQEAKEGGKDLLKRRRRMAGSERQSKMVMQGAEVDCHEKLKVKGATPSDVRGKWSRVRGGDGEE</sequence>
<protein>
    <submittedName>
        <fullName evidence="2">Uncharacterized protein</fullName>
    </submittedName>
</protein>